<proteinExistence type="predicted"/>
<accession>A0A9D3SS91</accession>
<sequence length="102" mass="11676">MKVTIMDKIFNVNVLLTVKKCDENPSNMDECVPQNKILYLMDCLLCKTKDNEELLDCAKWLEVKNNKRDDYRSKCRGTLLGSETLFQKSDDSQKMGGCPGCM</sequence>
<dbReference type="AlphaFoldDB" id="A0A9D3SS91"/>
<organism evidence="1 2">
    <name type="scientific">Hemibagrus wyckioides</name>
    <dbReference type="NCBI Taxonomy" id="337641"/>
    <lineage>
        <taxon>Eukaryota</taxon>
        <taxon>Metazoa</taxon>
        <taxon>Chordata</taxon>
        <taxon>Craniata</taxon>
        <taxon>Vertebrata</taxon>
        <taxon>Euteleostomi</taxon>
        <taxon>Actinopterygii</taxon>
        <taxon>Neopterygii</taxon>
        <taxon>Teleostei</taxon>
        <taxon>Ostariophysi</taxon>
        <taxon>Siluriformes</taxon>
        <taxon>Bagridae</taxon>
        <taxon>Hemibagrus</taxon>
    </lineage>
</organism>
<dbReference type="OrthoDB" id="8894922at2759"/>
<comment type="caution">
    <text evidence="1">The sequence shown here is derived from an EMBL/GenBank/DDBJ whole genome shotgun (WGS) entry which is preliminary data.</text>
</comment>
<keyword evidence="2" id="KW-1185">Reference proteome</keyword>
<reference evidence="1 2" key="1">
    <citation type="submission" date="2021-06" db="EMBL/GenBank/DDBJ databases">
        <title>Chromosome-level genome assembly of the red-tail catfish (Hemibagrus wyckioides).</title>
        <authorList>
            <person name="Shao F."/>
        </authorList>
    </citation>
    <scope>NUCLEOTIDE SEQUENCE [LARGE SCALE GENOMIC DNA]</scope>
    <source>
        <strain evidence="1">EC202008001</strain>
        <tissue evidence="1">Blood</tissue>
    </source>
</reference>
<dbReference type="Proteomes" id="UP000824219">
    <property type="component" value="Linkage Group LG07"/>
</dbReference>
<gene>
    <name evidence="1" type="ORF">KOW79_006166</name>
</gene>
<dbReference type="EMBL" id="JAHKSW010000007">
    <property type="protein sequence ID" value="KAG7329944.1"/>
    <property type="molecule type" value="Genomic_DNA"/>
</dbReference>
<name>A0A9D3SS91_9TELE</name>
<protein>
    <submittedName>
        <fullName evidence="1">Uncharacterized protein</fullName>
    </submittedName>
</protein>
<evidence type="ECO:0000313" key="1">
    <source>
        <dbReference type="EMBL" id="KAG7329944.1"/>
    </source>
</evidence>
<evidence type="ECO:0000313" key="2">
    <source>
        <dbReference type="Proteomes" id="UP000824219"/>
    </source>
</evidence>